<feature type="domain" description="Putative Flp pilus-assembly TadG-like N-terminal" evidence="3">
    <location>
        <begin position="14"/>
        <end position="60"/>
    </location>
</feature>
<comment type="caution">
    <text evidence="4">The sequence shown here is derived from an EMBL/GenBank/DDBJ whole genome shotgun (WGS) entry which is preliminary data.</text>
</comment>
<dbReference type="EMBL" id="JBHSPF010000015">
    <property type="protein sequence ID" value="MFC5627885.1"/>
    <property type="molecule type" value="Genomic_DNA"/>
</dbReference>
<evidence type="ECO:0000259" key="3">
    <source>
        <dbReference type="Pfam" id="PF13400"/>
    </source>
</evidence>
<dbReference type="Proteomes" id="UP001596143">
    <property type="component" value="Unassembled WGS sequence"/>
</dbReference>
<protein>
    <submittedName>
        <fullName evidence="4">Pilus assembly protein TadG-related protein</fullName>
    </submittedName>
</protein>
<sequence length="213" mass="23509">MNKLHTSYVKNERGNTMMISLMVVVCFTFLAFVFFDIFTTYAYKNAGQKAADAAALAAAQEAKQVSEEELELFLEELMEELASLEESVALPILNFILPASIVEQLMNATSNQLLEIIPDEILTGVMCGAIRENADEITAKAEYFAKENGARELDDIIFPYENHFEIYVSVETETSFITVPDEAFPSGVRDLGTEASASIPLPNGVEFVPSSCH</sequence>
<name>A0ABW0U325_9BACI</name>
<accession>A0ABW0U325</accession>
<keyword evidence="1" id="KW-0175">Coiled coil</keyword>
<gene>
    <name evidence="4" type="ORF">ACFPTR_03115</name>
</gene>
<evidence type="ECO:0000313" key="5">
    <source>
        <dbReference type="Proteomes" id="UP001596143"/>
    </source>
</evidence>
<proteinExistence type="predicted"/>
<evidence type="ECO:0000313" key="4">
    <source>
        <dbReference type="EMBL" id="MFC5627885.1"/>
    </source>
</evidence>
<organism evidence="4 5">
    <name type="scientific">Aliibacillus thermotolerans</name>
    <dbReference type="NCBI Taxonomy" id="1834418"/>
    <lineage>
        <taxon>Bacteria</taxon>
        <taxon>Bacillati</taxon>
        <taxon>Bacillota</taxon>
        <taxon>Bacilli</taxon>
        <taxon>Bacillales</taxon>
        <taxon>Bacillaceae</taxon>
        <taxon>Aliibacillus</taxon>
    </lineage>
</organism>
<feature type="transmembrane region" description="Helical" evidence="2">
    <location>
        <begin position="21"/>
        <end position="43"/>
    </location>
</feature>
<keyword evidence="5" id="KW-1185">Reference proteome</keyword>
<evidence type="ECO:0000256" key="1">
    <source>
        <dbReference type="SAM" id="Coils"/>
    </source>
</evidence>
<evidence type="ECO:0000256" key="2">
    <source>
        <dbReference type="SAM" id="Phobius"/>
    </source>
</evidence>
<dbReference type="InterPro" id="IPR028087">
    <property type="entry name" value="Tad_N"/>
</dbReference>
<reference evidence="5" key="1">
    <citation type="journal article" date="2019" name="Int. J. Syst. Evol. Microbiol.">
        <title>The Global Catalogue of Microorganisms (GCM) 10K type strain sequencing project: providing services to taxonomists for standard genome sequencing and annotation.</title>
        <authorList>
            <consortium name="The Broad Institute Genomics Platform"/>
            <consortium name="The Broad Institute Genome Sequencing Center for Infectious Disease"/>
            <person name="Wu L."/>
            <person name="Ma J."/>
        </authorList>
    </citation>
    <scope>NUCLEOTIDE SEQUENCE [LARGE SCALE GENOMIC DNA]</scope>
    <source>
        <strain evidence="5">CGMCC 1.15790</strain>
    </source>
</reference>
<dbReference type="Pfam" id="PF13400">
    <property type="entry name" value="Tad"/>
    <property type="match status" value="1"/>
</dbReference>
<keyword evidence="2" id="KW-0812">Transmembrane</keyword>
<feature type="coiled-coil region" evidence="1">
    <location>
        <begin position="56"/>
        <end position="87"/>
    </location>
</feature>
<keyword evidence="2" id="KW-1133">Transmembrane helix</keyword>
<keyword evidence="2" id="KW-0472">Membrane</keyword>